<comment type="similarity">
    <text evidence="1">Belongs to the lycopene cyclase family.</text>
</comment>
<dbReference type="AlphaFoldDB" id="A0A1Z3N922"/>
<dbReference type="GO" id="GO:0016705">
    <property type="term" value="F:oxidoreductase activity, acting on paired donors, with incorporation or reduction of molecular oxygen"/>
    <property type="evidence" value="ECO:0007669"/>
    <property type="project" value="InterPro"/>
</dbReference>
<dbReference type="Pfam" id="PF05834">
    <property type="entry name" value="Lycopene_cycl"/>
    <property type="match status" value="1"/>
</dbReference>
<gene>
    <name evidence="2" type="ORF">B9G79_10330</name>
</gene>
<reference evidence="2 3" key="1">
    <citation type="submission" date="2017-04" db="EMBL/GenBank/DDBJ databases">
        <title>Whole genome sequence of Bdellovibrio bacteriovorus strain SSB218315.</title>
        <authorList>
            <person name="Oyedara O."/>
            <person name="Rodriguez-Perez M.A."/>
        </authorList>
    </citation>
    <scope>NUCLEOTIDE SEQUENCE [LARGE SCALE GENOMIC DNA]</scope>
    <source>
        <strain evidence="2 3">SSB218315</strain>
    </source>
</reference>
<evidence type="ECO:0000313" key="3">
    <source>
        <dbReference type="Proteomes" id="UP000197003"/>
    </source>
</evidence>
<dbReference type="GO" id="GO:0016117">
    <property type="term" value="P:carotenoid biosynthetic process"/>
    <property type="evidence" value="ECO:0007669"/>
    <property type="project" value="InterPro"/>
</dbReference>
<dbReference type="Proteomes" id="UP000197003">
    <property type="component" value="Chromosome"/>
</dbReference>
<dbReference type="InterPro" id="IPR036188">
    <property type="entry name" value="FAD/NAD-bd_sf"/>
</dbReference>
<sequence length="377" mass="43007">MFGQTEDNIWDCLIVGGGLAGGLLLQALRTEQPALKVLLLERGTSLGGNHTWSFHGSDVPPQAKWLTPLVSKSWPAYEVRFPKYKRKIESVYCSIRAEDFHQRLLRHHADQIRLGTSVQEVRRDSVTLQDGRVFKARQVIDARGWPKKEALRGYQKFVGLDVKLAKPHGLDHVILKDALVPQTDGYRFFYTLPWSPTELLVEDTYYSNSPDLNVDQLQQEIMKYIATKGWEVESVIRREIGCLPLDLYGSAVSMTGNGPLQLGAASGVYQPVTGYTFPQTVACVQALAESSLDNWGAVLSQMQQRYNQQARYLRVLNRMMFLAAEPEKRYVILERFYQFSEPLIERFYQGRLHRGDQLRILCGKPPVSVWRALKSLF</sequence>
<organism evidence="2 3">
    <name type="scientific">Bdellovibrio bacteriovorus</name>
    <dbReference type="NCBI Taxonomy" id="959"/>
    <lineage>
        <taxon>Bacteria</taxon>
        <taxon>Pseudomonadati</taxon>
        <taxon>Bdellovibrionota</taxon>
        <taxon>Bdellovibrionia</taxon>
        <taxon>Bdellovibrionales</taxon>
        <taxon>Pseudobdellovibrionaceae</taxon>
        <taxon>Bdellovibrio</taxon>
    </lineage>
</organism>
<name>A0A1Z3N922_BDEBC</name>
<dbReference type="InterPro" id="IPR008461">
    <property type="entry name" value="CrtY"/>
</dbReference>
<proteinExistence type="inferred from homology"/>
<dbReference type="NCBIfam" id="TIGR01790">
    <property type="entry name" value="carotene-cycl"/>
    <property type="match status" value="1"/>
</dbReference>
<dbReference type="OrthoDB" id="5793379at2"/>
<dbReference type="EMBL" id="CP020946">
    <property type="protein sequence ID" value="ASD63935.1"/>
    <property type="molecule type" value="Genomic_DNA"/>
</dbReference>
<dbReference type="RefSeq" id="WP_088565437.1">
    <property type="nucleotide sequence ID" value="NZ_CP020946.1"/>
</dbReference>
<evidence type="ECO:0000313" key="2">
    <source>
        <dbReference type="EMBL" id="ASD63935.1"/>
    </source>
</evidence>
<dbReference type="Gene3D" id="3.50.50.60">
    <property type="entry name" value="FAD/NAD(P)-binding domain"/>
    <property type="match status" value="1"/>
</dbReference>
<dbReference type="InterPro" id="IPR010108">
    <property type="entry name" value="Lycopene_cyclase_b/e"/>
</dbReference>
<accession>A0A1Z3N922</accession>
<evidence type="ECO:0000256" key="1">
    <source>
        <dbReference type="ARBA" id="ARBA00006599"/>
    </source>
</evidence>
<dbReference type="GO" id="GO:0045436">
    <property type="term" value="F:lycopene beta cyclase activity"/>
    <property type="evidence" value="ECO:0007669"/>
    <property type="project" value="InterPro"/>
</dbReference>
<dbReference type="SUPFAM" id="SSF51905">
    <property type="entry name" value="FAD/NAD(P)-binding domain"/>
    <property type="match status" value="1"/>
</dbReference>
<protein>
    <submittedName>
        <fullName evidence="2">Lycopene cyclase</fullName>
    </submittedName>
</protein>
<dbReference type="NCBIfam" id="TIGR01789">
    <property type="entry name" value="lycopene_cycl"/>
    <property type="match status" value="1"/>
</dbReference>